<accession>A0A4W5KAA3</accession>
<dbReference type="InterPro" id="IPR044156">
    <property type="entry name" value="Galectin-like"/>
</dbReference>
<dbReference type="AlphaFoldDB" id="A0A4W5KAA3"/>
<proteinExistence type="predicted"/>
<dbReference type="CDD" id="cd00070">
    <property type="entry name" value="GLECT"/>
    <property type="match status" value="1"/>
</dbReference>
<reference evidence="5" key="2">
    <citation type="submission" date="2025-08" db="UniProtKB">
        <authorList>
            <consortium name="Ensembl"/>
        </authorList>
    </citation>
    <scope>IDENTIFICATION</scope>
</reference>
<feature type="transmembrane region" description="Helical" evidence="3">
    <location>
        <begin position="32"/>
        <end position="53"/>
    </location>
</feature>
<dbReference type="GO" id="GO:0030246">
    <property type="term" value="F:carbohydrate binding"/>
    <property type="evidence" value="ECO:0007669"/>
    <property type="project" value="UniProtKB-UniRule"/>
</dbReference>
<organism evidence="5 6">
    <name type="scientific">Hucho hucho</name>
    <name type="common">huchen</name>
    <dbReference type="NCBI Taxonomy" id="62062"/>
    <lineage>
        <taxon>Eukaryota</taxon>
        <taxon>Metazoa</taxon>
        <taxon>Chordata</taxon>
        <taxon>Craniata</taxon>
        <taxon>Vertebrata</taxon>
        <taxon>Euteleostomi</taxon>
        <taxon>Actinopterygii</taxon>
        <taxon>Neopterygii</taxon>
        <taxon>Teleostei</taxon>
        <taxon>Protacanthopterygii</taxon>
        <taxon>Salmoniformes</taxon>
        <taxon>Salmonidae</taxon>
        <taxon>Salmoninae</taxon>
        <taxon>Hucho</taxon>
    </lineage>
</organism>
<reference evidence="5" key="3">
    <citation type="submission" date="2025-09" db="UniProtKB">
        <authorList>
            <consortium name="Ensembl"/>
        </authorList>
    </citation>
    <scope>IDENTIFICATION</scope>
</reference>
<dbReference type="STRING" id="62062.ENSHHUP00000008906"/>
<evidence type="ECO:0000256" key="2">
    <source>
        <dbReference type="RuleBase" id="RU102079"/>
    </source>
</evidence>
<dbReference type="GO" id="GO:0016936">
    <property type="term" value="F:galactoside binding"/>
    <property type="evidence" value="ECO:0007669"/>
    <property type="project" value="TreeGrafter"/>
</dbReference>
<dbReference type="PROSITE" id="PS51304">
    <property type="entry name" value="GALECTIN"/>
    <property type="match status" value="1"/>
</dbReference>
<dbReference type="PANTHER" id="PTHR11346">
    <property type="entry name" value="GALECTIN"/>
    <property type="match status" value="1"/>
</dbReference>
<dbReference type="GeneTree" id="ENSGT00940000155025"/>
<evidence type="ECO:0000256" key="1">
    <source>
        <dbReference type="ARBA" id="ARBA00022734"/>
    </source>
</evidence>
<sequence>HGFISIWLNRNKPRAWRTYCVTFFGLNDHISFPVSCFIFIPPISLSLSLFFSLSLNLPPPPSLPAHSFSINIGHDSDNFALHFNPRFSHGHIVCNSLSGGSWGDEVMEGHFPFQDGEQFKLVLNFTNEQFYIKLPDGHMMDFPNRLGDCKYNHIMVDGDVKVISFKVK</sequence>
<feature type="domain" description="Galectin" evidence="4">
    <location>
        <begin position="37"/>
        <end position="168"/>
    </location>
</feature>
<dbReference type="Ensembl" id="ENSHHUT00000009172.1">
    <property type="protein sequence ID" value="ENSHHUP00000008906.1"/>
    <property type="gene ID" value="ENSHHUG00000005443.1"/>
</dbReference>
<dbReference type="Pfam" id="PF00337">
    <property type="entry name" value="Gal-bind_lectin"/>
    <property type="match status" value="1"/>
</dbReference>
<dbReference type="Proteomes" id="UP000314982">
    <property type="component" value="Unassembled WGS sequence"/>
</dbReference>
<keyword evidence="1 2" id="KW-0430">Lectin</keyword>
<dbReference type="PANTHER" id="PTHR11346:SF97">
    <property type="entry name" value="GALECTIN-1"/>
    <property type="match status" value="1"/>
</dbReference>
<reference evidence="6" key="1">
    <citation type="submission" date="2018-06" db="EMBL/GenBank/DDBJ databases">
        <title>Genome assembly of Danube salmon.</title>
        <authorList>
            <person name="Macqueen D.J."/>
            <person name="Gundappa M.K."/>
        </authorList>
    </citation>
    <scope>NUCLEOTIDE SEQUENCE [LARGE SCALE GENOMIC DNA]</scope>
</reference>
<dbReference type="Gene3D" id="2.60.120.200">
    <property type="match status" value="1"/>
</dbReference>
<dbReference type="GO" id="GO:0043236">
    <property type="term" value="F:laminin binding"/>
    <property type="evidence" value="ECO:0007669"/>
    <property type="project" value="TreeGrafter"/>
</dbReference>
<evidence type="ECO:0000313" key="6">
    <source>
        <dbReference type="Proteomes" id="UP000314982"/>
    </source>
</evidence>
<dbReference type="SMART" id="SM00908">
    <property type="entry name" value="Gal-bind_lectin"/>
    <property type="match status" value="1"/>
</dbReference>
<evidence type="ECO:0000313" key="5">
    <source>
        <dbReference type="Ensembl" id="ENSHHUP00000008906.1"/>
    </source>
</evidence>
<dbReference type="SMART" id="SM00276">
    <property type="entry name" value="GLECT"/>
    <property type="match status" value="1"/>
</dbReference>
<protein>
    <recommendedName>
        <fullName evidence="2">Galectin</fullName>
    </recommendedName>
</protein>
<evidence type="ECO:0000256" key="3">
    <source>
        <dbReference type="SAM" id="Phobius"/>
    </source>
</evidence>
<dbReference type="SUPFAM" id="SSF49899">
    <property type="entry name" value="Concanavalin A-like lectins/glucanases"/>
    <property type="match status" value="1"/>
</dbReference>
<keyword evidence="6" id="KW-1185">Reference proteome</keyword>
<keyword evidence="3" id="KW-0472">Membrane</keyword>
<keyword evidence="3" id="KW-0812">Transmembrane</keyword>
<dbReference type="GO" id="GO:0005615">
    <property type="term" value="C:extracellular space"/>
    <property type="evidence" value="ECO:0007669"/>
    <property type="project" value="TreeGrafter"/>
</dbReference>
<keyword evidence="3" id="KW-1133">Transmembrane helix</keyword>
<dbReference type="InterPro" id="IPR001079">
    <property type="entry name" value="Galectin_CRD"/>
</dbReference>
<dbReference type="InterPro" id="IPR013320">
    <property type="entry name" value="ConA-like_dom_sf"/>
</dbReference>
<name>A0A4W5KAA3_9TELE</name>
<dbReference type="FunFam" id="2.60.120.200:FF:000021">
    <property type="entry name" value="Galectin"/>
    <property type="match status" value="1"/>
</dbReference>
<evidence type="ECO:0000259" key="4">
    <source>
        <dbReference type="PROSITE" id="PS51304"/>
    </source>
</evidence>